<dbReference type="Gene3D" id="3.40.50.10230">
    <property type="entry name" value="Cobalamin biosynthesis CobH/CbiC, precorrin-8X methylmutase"/>
    <property type="match status" value="1"/>
</dbReference>
<evidence type="ECO:0000256" key="2">
    <source>
        <dbReference type="ARBA" id="ARBA00009774"/>
    </source>
</evidence>
<gene>
    <name evidence="6" type="ORF">AABB31_20960</name>
</gene>
<proteinExistence type="inferred from homology"/>
<dbReference type="PANTHER" id="PTHR43588">
    <property type="entry name" value="COBALT-PRECORRIN-8 METHYLMUTASE"/>
    <property type="match status" value="1"/>
</dbReference>
<keyword evidence="7" id="KW-1185">Reference proteome</keyword>
<evidence type="ECO:0000256" key="4">
    <source>
        <dbReference type="ARBA" id="ARBA00023235"/>
    </source>
</evidence>
<sequence>MRPYETDPAAIYAASFATVRAEARLDRFAPALQPLITRLIHSCGMIEVADRLVFSPDAVTAGQAALAAGAPVLCDCEMVGAGIIRRYLPAANDVIVTLNDPSVPDRAKEIGNTRSAAAVELWRDRIEGAVVAVGNAPTALFHLLELIDGGWPKPAVILGFPVGFIGAAESKAELARDPRGCAFVALRGRRGGSAMASAAVNALAAGLPEDV</sequence>
<evidence type="ECO:0000313" key="7">
    <source>
        <dbReference type="Proteomes" id="UP001470809"/>
    </source>
</evidence>
<evidence type="ECO:0000256" key="1">
    <source>
        <dbReference type="ARBA" id="ARBA00004953"/>
    </source>
</evidence>
<feature type="domain" description="Cobalamin biosynthesis precorrin-8X methylmutase CobH/CbiC" evidence="5">
    <location>
        <begin position="11"/>
        <end position="204"/>
    </location>
</feature>
<reference evidence="6" key="1">
    <citation type="submission" date="2024-08" db="EMBL/GenBank/DDBJ databases">
        <title>Phylogenomic analyses of a clade within the roseobacter group suggest taxonomic reassignments of species of the genera Aestuariivita, Citreicella, Loktanella, Nautella, Pelagibaca, Ruegeria, Thalassobius, Thiobacimonas and Tropicibacter, and the proposal o.</title>
        <authorList>
            <person name="Jeon C.O."/>
        </authorList>
    </citation>
    <scope>NUCLEOTIDE SEQUENCE</scope>
    <source>
        <strain evidence="6">SS1-5</strain>
    </source>
</reference>
<keyword evidence="4 6" id="KW-0413">Isomerase</keyword>
<dbReference type="AlphaFoldDB" id="A0AAN0NLT9"/>
<dbReference type="Proteomes" id="UP001470809">
    <property type="component" value="Chromosome"/>
</dbReference>
<protein>
    <submittedName>
        <fullName evidence="6">Precorrin-8X methylmutase</fullName>
        <ecNumber evidence="6">5.4.99.61</ecNumber>
    </submittedName>
</protein>
<dbReference type="Pfam" id="PF02570">
    <property type="entry name" value="CbiC"/>
    <property type="match status" value="1"/>
</dbReference>
<dbReference type="GO" id="GO:0016993">
    <property type="term" value="F:precorrin-8X methylmutase activity"/>
    <property type="evidence" value="ECO:0007669"/>
    <property type="project" value="UniProtKB-EC"/>
</dbReference>
<evidence type="ECO:0000259" key="5">
    <source>
        <dbReference type="Pfam" id="PF02570"/>
    </source>
</evidence>
<dbReference type="InterPro" id="IPR036588">
    <property type="entry name" value="CobH/CbiC_sf"/>
</dbReference>
<dbReference type="InterPro" id="IPR003722">
    <property type="entry name" value="Cbl_synth_CobH/CbiC"/>
</dbReference>
<accession>A0AAN0NLT9</accession>
<dbReference type="NCBIfam" id="NF006136">
    <property type="entry name" value="PRK08285.1"/>
    <property type="match status" value="1"/>
</dbReference>
<name>A0AAN0NLT9_9RHOB</name>
<evidence type="ECO:0000313" key="6">
    <source>
        <dbReference type="EMBL" id="WZU69642.1"/>
    </source>
</evidence>
<comment type="similarity">
    <text evidence="2">Belongs to the CobH/CbiC family.</text>
</comment>
<dbReference type="PANTHER" id="PTHR43588:SF1">
    <property type="entry name" value="COBALT-PRECORRIN-8 METHYLMUTASE"/>
    <property type="match status" value="1"/>
</dbReference>
<organism evidence="6 7">
    <name type="scientific">Yoonia rhodophyticola</name>
    <dbReference type="NCBI Taxonomy" id="3137370"/>
    <lineage>
        <taxon>Bacteria</taxon>
        <taxon>Pseudomonadati</taxon>
        <taxon>Pseudomonadota</taxon>
        <taxon>Alphaproteobacteria</taxon>
        <taxon>Rhodobacterales</taxon>
        <taxon>Paracoccaceae</taxon>
        <taxon>Yoonia</taxon>
    </lineage>
</organism>
<comment type="pathway">
    <text evidence="1">Cofactor biosynthesis; adenosylcobalamin biosynthesis.</text>
</comment>
<dbReference type="SUPFAM" id="SSF63965">
    <property type="entry name" value="Precorrin-8X methylmutase CbiC/CobH"/>
    <property type="match status" value="1"/>
</dbReference>
<keyword evidence="3" id="KW-0169">Cobalamin biosynthesis</keyword>
<dbReference type="GO" id="GO:0009236">
    <property type="term" value="P:cobalamin biosynthetic process"/>
    <property type="evidence" value="ECO:0007669"/>
    <property type="project" value="UniProtKB-KW"/>
</dbReference>
<dbReference type="KEGG" id="yrh:AABB31_20960"/>
<dbReference type="RefSeq" id="WP_342078938.1">
    <property type="nucleotide sequence ID" value="NZ_CP151767.2"/>
</dbReference>
<dbReference type="EMBL" id="CP151767">
    <property type="protein sequence ID" value="WZU69642.1"/>
    <property type="molecule type" value="Genomic_DNA"/>
</dbReference>
<evidence type="ECO:0000256" key="3">
    <source>
        <dbReference type="ARBA" id="ARBA00022573"/>
    </source>
</evidence>
<dbReference type="EC" id="5.4.99.61" evidence="6"/>